<feature type="compositionally biased region" description="Low complexity" evidence="1">
    <location>
        <begin position="260"/>
        <end position="269"/>
    </location>
</feature>
<dbReference type="AlphaFoldDB" id="A0A433QCB3"/>
<feature type="non-terminal residue" evidence="2">
    <location>
        <position position="1"/>
    </location>
</feature>
<name>A0A433QCB3_9FUNG</name>
<protein>
    <submittedName>
        <fullName evidence="2">Uncharacterized protein</fullName>
    </submittedName>
</protein>
<feature type="region of interest" description="Disordered" evidence="1">
    <location>
        <begin position="767"/>
        <end position="787"/>
    </location>
</feature>
<evidence type="ECO:0000313" key="3">
    <source>
        <dbReference type="Proteomes" id="UP000274822"/>
    </source>
</evidence>
<feature type="region of interest" description="Disordered" evidence="1">
    <location>
        <begin position="579"/>
        <end position="616"/>
    </location>
</feature>
<organism evidence="2 3">
    <name type="scientific">Jimgerdemannia flammicorona</name>
    <dbReference type="NCBI Taxonomy" id="994334"/>
    <lineage>
        <taxon>Eukaryota</taxon>
        <taxon>Fungi</taxon>
        <taxon>Fungi incertae sedis</taxon>
        <taxon>Mucoromycota</taxon>
        <taxon>Mucoromycotina</taxon>
        <taxon>Endogonomycetes</taxon>
        <taxon>Endogonales</taxon>
        <taxon>Endogonaceae</taxon>
        <taxon>Jimgerdemannia</taxon>
    </lineage>
</organism>
<comment type="caution">
    <text evidence="2">The sequence shown here is derived from an EMBL/GenBank/DDBJ whole genome shotgun (WGS) entry which is preliminary data.</text>
</comment>
<keyword evidence="3" id="KW-1185">Reference proteome</keyword>
<sequence>EFVSVVFLHAEQGELPTTKCRAGSNGDSTVVNAGCRGTISSKTTPIEIVDELEAGDIAERRALSKSSVDVEATSPSLNSASDSFDSRVVWYAMFPDIYRHHGARAYRYTMVVEDRDIGFLHKLEVQGWLSWGNRRLPRAAEKGRGGDQGTRCDWTSHMEINQMQNQKHTPSTPLTPAIPTPPIPFHPSPSCSVAIDLYFPLPSSPSPTPVSFMATTKQQQQQQQQTLKKDKEPLSSLTNGKASILLAAGGSIIYKNVDASSNSGSATSKSSDERENCPSGTSTPHSHSTTSIDSIGVTTTTTATVVKDSKKSSPPSTPNLSSMSSGKASITMPPKQPAAPVPLEAPPTIVRASSPAPQKGRNLHHTETGSSLSSGNASIVVPAKPATPVTDSPTATPNVLPSPSSASSANKRSDYFDSVSVVTPVATTAPTDITIESMAAVVAAATKLSSSPRGKLSSLNMGNASILATHSIPSPTSPKDATSPAPPKPQPKRNGSNRTSIFGNPFRRHNSDGSAPQTAPALAPVTDESGPELENHYYNAESAAAAGRAHSTDSAPALALSSTGSTAAGAARSSFFRFGRKNPVPASADEAAKKEKEKEEKEEEEAEAAAVATKEPGGSDKILVDASRADLEHRGIVVKEIKTTLKTMVIPEEHQAREAVEREGDILKRDGETFSDGADRERGRRGHFNDLSFQDEEDVTTHRHKEKLIPTDSEAVAKAQYNTLIKKAYVPGAEPRKTILVLHRIKSPTPPKCTKKKPARSTFDAVALPQDAADQKDIPTQHHVDPFRRRSYQVTKAVLAHQEEAIEKDKDSPLYQEGTTRVQYGA</sequence>
<proteinExistence type="predicted"/>
<feature type="compositionally biased region" description="Basic and acidic residues" evidence="1">
    <location>
        <begin position="773"/>
        <end position="787"/>
    </location>
</feature>
<feature type="region of interest" description="Disordered" evidence="1">
    <location>
        <begin position="208"/>
        <end position="235"/>
    </location>
</feature>
<reference evidence="2 3" key="1">
    <citation type="journal article" date="2018" name="New Phytol.">
        <title>Phylogenomics of Endogonaceae and evolution of mycorrhizas within Mucoromycota.</title>
        <authorList>
            <person name="Chang Y."/>
            <person name="Desiro A."/>
            <person name="Na H."/>
            <person name="Sandor L."/>
            <person name="Lipzen A."/>
            <person name="Clum A."/>
            <person name="Barry K."/>
            <person name="Grigoriev I.V."/>
            <person name="Martin F.M."/>
            <person name="Stajich J.E."/>
            <person name="Smith M.E."/>
            <person name="Bonito G."/>
            <person name="Spatafora J.W."/>
        </authorList>
    </citation>
    <scope>NUCLEOTIDE SEQUENCE [LARGE SCALE GENOMIC DNA]</scope>
    <source>
        <strain evidence="2 3">AD002</strain>
    </source>
</reference>
<gene>
    <name evidence="2" type="ORF">BC938DRAFT_483232</name>
</gene>
<evidence type="ECO:0000256" key="1">
    <source>
        <dbReference type="SAM" id="MobiDB-lite"/>
    </source>
</evidence>
<feature type="compositionally biased region" description="Polar residues" evidence="1">
    <location>
        <begin position="468"/>
        <end position="480"/>
    </location>
</feature>
<feature type="compositionally biased region" description="Pro residues" evidence="1">
    <location>
        <begin position="334"/>
        <end position="345"/>
    </location>
</feature>
<evidence type="ECO:0000313" key="2">
    <source>
        <dbReference type="EMBL" id="RUS27448.1"/>
    </source>
</evidence>
<feature type="compositionally biased region" description="Polar residues" evidence="1">
    <location>
        <begin position="493"/>
        <end position="502"/>
    </location>
</feature>
<dbReference type="Proteomes" id="UP000274822">
    <property type="component" value="Unassembled WGS sequence"/>
</dbReference>
<feature type="region of interest" description="Disordered" evidence="1">
    <location>
        <begin position="468"/>
        <end position="533"/>
    </location>
</feature>
<feature type="compositionally biased region" description="Basic and acidic residues" evidence="1">
    <location>
        <begin position="590"/>
        <end position="599"/>
    </location>
</feature>
<feature type="compositionally biased region" description="Polar residues" evidence="1">
    <location>
        <begin position="389"/>
        <end position="399"/>
    </location>
</feature>
<feature type="compositionally biased region" description="Polar residues" evidence="1">
    <location>
        <begin position="368"/>
        <end position="377"/>
    </location>
</feature>
<feature type="region of interest" description="Disordered" evidence="1">
    <location>
        <begin position="257"/>
        <end position="411"/>
    </location>
</feature>
<dbReference type="EMBL" id="RBNJ01008364">
    <property type="protein sequence ID" value="RUS27448.1"/>
    <property type="molecule type" value="Genomic_DNA"/>
</dbReference>
<feature type="compositionally biased region" description="Low complexity" evidence="1">
    <location>
        <begin position="278"/>
        <end position="325"/>
    </location>
</feature>
<accession>A0A433QCB3</accession>